<sequence>MNSLYGLLQEAIKYNATDIHINSKIYLRINKQLFAYQTNHASEANYIESLKNTLCALLHRESYYNEVSETFSICPHETDSASITQQKTSSPIKCRVTAFLQNNNLCFALRLLRTKIPSLEELHAPKVLHNLALQESGLILVCGATSSGKSTTIAAMIEHINTYTRKHILTLEDPIEYNYTNALSCITQREIKTDSKDFHTALLSSLRQDPDVIVIGEILEKEVLKQAINHALSGHLVIASFHARNAVHAVSRILGMCQNEGNIHANLADSLQSIITQKLYEKEQKLQADYQVLVTNPAVQTLIKENQIQQLDSQISMGKEFGMQHFMQK</sequence>
<gene>
    <name evidence="3" type="ORF">CQA66_04895</name>
</gene>
<name>A0A3D8J4F5_9HELI</name>
<dbReference type="PANTHER" id="PTHR30486">
    <property type="entry name" value="TWITCHING MOTILITY PROTEIN PILT"/>
    <property type="match status" value="1"/>
</dbReference>
<comment type="similarity">
    <text evidence="1">Belongs to the GSP E family.</text>
</comment>
<dbReference type="GO" id="GO:0016887">
    <property type="term" value="F:ATP hydrolysis activity"/>
    <property type="evidence" value="ECO:0007669"/>
    <property type="project" value="InterPro"/>
</dbReference>
<dbReference type="PANTHER" id="PTHR30486:SF6">
    <property type="entry name" value="TYPE IV PILUS RETRACTATION ATPASE PILT"/>
    <property type="match status" value="1"/>
</dbReference>
<evidence type="ECO:0000313" key="4">
    <source>
        <dbReference type="Proteomes" id="UP000256424"/>
    </source>
</evidence>
<dbReference type="InterPro" id="IPR001482">
    <property type="entry name" value="T2SS/T4SS_dom"/>
</dbReference>
<dbReference type="Proteomes" id="UP000256424">
    <property type="component" value="Unassembled WGS sequence"/>
</dbReference>
<reference evidence="3 4" key="1">
    <citation type="submission" date="2018-04" db="EMBL/GenBank/DDBJ databases">
        <title>Novel Campyloabacter and Helicobacter Species and Strains.</title>
        <authorList>
            <person name="Mannion A.J."/>
            <person name="Shen Z."/>
            <person name="Fox J.G."/>
        </authorList>
    </citation>
    <scope>NUCLEOTIDE SEQUENCE [LARGE SCALE GENOMIC DNA]</scope>
    <source>
        <strain evidence="3 4">MIT 97-5075</strain>
    </source>
</reference>
<accession>A0A3D8J4F5</accession>
<keyword evidence="4" id="KW-1185">Reference proteome</keyword>
<dbReference type="Gene3D" id="3.40.50.300">
    <property type="entry name" value="P-loop containing nucleotide triphosphate hydrolases"/>
    <property type="match status" value="1"/>
</dbReference>
<dbReference type="OrthoDB" id="9805147at2"/>
<dbReference type="InterPro" id="IPR027417">
    <property type="entry name" value="P-loop_NTPase"/>
</dbReference>
<dbReference type="AlphaFoldDB" id="A0A3D8J4F5"/>
<dbReference type="RefSeq" id="WP_104762819.1">
    <property type="nucleotide sequence ID" value="NZ_FZPM01000009.1"/>
</dbReference>
<evidence type="ECO:0000259" key="2">
    <source>
        <dbReference type="Pfam" id="PF00437"/>
    </source>
</evidence>
<organism evidence="3 4">
    <name type="scientific">Helicobacter aurati</name>
    <dbReference type="NCBI Taxonomy" id="137778"/>
    <lineage>
        <taxon>Bacteria</taxon>
        <taxon>Pseudomonadati</taxon>
        <taxon>Campylobacterota</taxon>
        <taxon>Epsilonproteobacteria</taxon>
        <taxon>Campylobacterales</taxon>
        <taxon>Helicobacteraceae</taxon>
        <taxon>Helicobacter</taxon>
    </lineage>
</organism>
<dbReference type="Pfam" id="PF00437">
    <property type="entry name" value="T2SSE"/>
    <property type="match status" value="1"/>
</dbReference>
<protein>
    <submittedName>
        <fullName evidence="3">Twitching motility protein</fullName>
    </submittedName>
</protein>
<proteinExistence type="inferred from homology"/>
<dbReference type="SUPFAM" id="SSF52540">
    <property type="entry name" value="P-loop containing nucleoside triphosphate hydrolases"/>
    <property type="match status" value="1"/>
</dbReference>
<feature type="domain" description="Bacterial type II secretion system protein E" evidence="2">
    <location>
        <begin position="7"/>
        <end position="282"/>
    </location>
</feature>
<comment type="caution">
    <text evidence="3">The sequence shown here is derived from an EMBL/GenBank/DDBJ whole genome shotgun (WGS) entry which is preliminary data.</text>
</comment>
<evidence type="ECO:0000313" key="3">
    <source>
        <dbReference type="EMBL" id="RDU72402.1"/>
    </source>
</evidence>
<dbReference type="Gene3D" id="3.30.450.90">
    <property type="match status" value="1"/>
</dbReference>
<dbReference type="InterPro" id="IPR050921">
    <property type="entry name" value="T4SS_GSP_E_ATPase"/>
</dbReference>
<dbReference type="EMBL" id="NXLW01000007">
    <property type="protein sequence ID" value="RDU72402.1"/>
    <property type="molecule type" value="Genomic_DNA"/>
</dbReference>
<evidence type="ECO:0000256" key="1">
    <source>
        <dbReference type="ARBA" id="ARBA00006611"/>
    </source>
</evidence>